<name>A0A8T5VS88_9BRAD</name>
<dbReference type="PANTHER" id="PTHR11070:SF23">
    <property type="entry name" value="RECBCD ENZYME SUBUNIT RECB"/>
    <property type="match status" value="1"/>
</dbReference>
<keyword evidence="3" id="KW-0227">DNA damage</keyword>
<dbReference type="Pfam" id="PF12705">
    <property type="entry name" value="PDDEXK_1"/>
    <property type="match status" value="1"/>
</dbReference>
<dbReference type="GO" id="GO:0043138">
    <property type="term" value="F:3'-5' DNA helicase activity"/>
    <property type="evidence" value="ECO:0007669"/>
    <property type="project" value="UniProtKB-EC"/>
</dbReference>
<dbReference type="SUPFAM" id="SSF52540">
    <property type="entry name" value="P-loop containing nucleoside triphosphate hydrolases"/>
    <property type="match status" value="1"/>
</dbReference>
<evidence type="ECO:0000256" key="8">
    <source>
        <dbReference type="ARBA" id="ARBA00023125"/>
    </source>
</evidence>
<keyword evidence="2" id="KW-0547">Nucleotide-binding</keyword>
<dbReference type="InterPro" id="IPR000212">
    <property type="entry name" value="DNA_helicase_UvrD/REP"/>
</dbReference>
<evidence type="ECO:0000256" key="2">
    <source>
        <dbReference type="ARBA" id="ARBA00022741"/>
    </source>
</evidence>
<dbReference type="Gene3D" id="3.90.320.10">
    <property type="match status" value="1"/>
</dbReference>
<evidence type="ECO:0000313" key="15">
    <source>
        <dbReference type="Proteomes" id="UP000551709"/>
    </source>
</evidence>
<evidence type="ECO:0000256" key="10">
    <source>
        <dbReference type="ARBA" id="ARBA00023235"/>
    </source>
</evidence>
<dbReference type="GO" id="GO:0005829">
    <property type="term" value="C:cytosol"/>
    <property type="evidence" value="ECO:0007669"/>
    <property type="project" value="TreeGrafter"/>
</dbReference>
<evidence type="ECO:0000256" key="3">
    <source>
        <dbReference type="ARBA" id="ARBA00022763"/>
    </source>
</evidence>
<comment type="catalytic activity">
    <reaction evidence="11">
        <text>Couples ATP hydrolysis with the unwinding of duplex DNA by translocating in the 3'-5' direction.</text>
        <dbReference type="EC" id="5.6.2.4"/>
    </reaction>
</comment>
<dbReference type="PANTHER" id="PTHR11070">
    <property type="entry name" value="UVRD / RECB / PCRA DNA HELICASE FAMILY MEMBER"/>
    <property type="match status" value="1"/>
</dbReference>
<dbReference type="InterPro" id="IPR027417">
    <property type="entry name" value="P-loop_NTPase"/>
</dbReference>
<dbReference type="InterPro" id="IPR038726">
    <property type="entry name" value="PDDEXK_AddAB-type"/>
</dbReference>
<reference evidence="14" key="2">
    <citation type="submission" date="2022-04" db="EMBL/GenBank/DDBJ databases">
        <authorList>
            <person name="Bromfield E.S.P."/>
            <person name="Cloutier S."/>
        </authorList>
    </citation>
    <scope>NUCLEOTIDE SEQUENCE</scope>
    <source>
        <strain evidence="14">1S5</strain>
        <plasmid evidence="14">pBb1S5b</plasmid>
    </source>
</reference>
<dbReference type="PROSITE" id="PS51217">
    <property type="entry name" value="UVRD_HELICASE_CTER"/>
    <property type="match status" value="1"/>
</dbReference>
<dbReference type="PROSITE" id="PS51198">
    <property type="entry name" value="UVRD_HELICASE_ATP_BIND"/>
    <property type="match status" value="1"/>
</dbReference>
<dbReference type="GO" id="GO:0000725">
    <property type="term" value="P:recombinational repair"/>
    <property type="evidence" value="ECO:0007669"/>
    <property type="project" value="TreeGrafter"/>
</dbReference>
<keyword evidence="10" id="KW-0413">Isomerase</keyword>
<keyword evidence="1" id="KW-0540">Nuclease</keyword>
<dbReference type="GO" id="GO:0005524">
    <property type="term" value="F:ATP binding"/>
    <property type="evidence" value="ECO:0007669"/>
    <property type="project" value="UniProtKB-UniRule"/>
</dbReference>
<dbReference type="InterPro" id="IPR011604">
    <property type="entry name" value="PDDEXK-like_dom_sf"/>
</dbReference>
<geneLocation type="plasmid" evidence="14 15">
    <name>pBb1S5b</name>
</geneLocation>
<keyword evidence="4" id="KW-0378">Hydrolase</keyword>
<keyword evidence="6" id="KW-0269">Exonuclease</keyword>
<gene>
    <name evidence="14" type="ORF">HAP41_0000049665</name>
</gene>
<comment type="catalytic activity">
    <reaction evidence="13">
        <text>ATP + H2O = ADP + phosphate + H(+)</text>
        <dbReference type="Rhea" id="RHEA:13065"/>
        <dbReference type="ChEBI" id="CHEBI:15377"/>
        <dbReference type="ChEBI" id="CHEBI:15378"/>
        <dbReference type="ChEBI" id="CHEBI:30616"/>
        <dbReference type="ChEBI" id="CHEBI:43474"/>
        <dbReference type="ChEBI" id="CHEBI:456216"/>
        <dbReference type="EC" id="5.6.2.4"/>
    </reaction>
</comment>
<dbReference type="GO" id="GO:0003677">
    <property type="term" value="F:DNA binding"/>
    <property type="evidence" value="ECO:0007669"/>
    <property type="project" value="UniProtKB-KW"/>
</dbReference>
<evidence type="ECO:0000256" key="11">
    <source>
        <dbReference type="ARBA" id="ARBA00034617"/>
    </source>
</evidence>
<evidence type="ECO:0000256" key="5">
    <source>
        <dbReference type="ARBA" id="ARBA00022806"/>
    </source>
</evidence>
<organism evidence="14 15">
    <name type="scientific">Bradyrhizobium barranii subsp. apii</name>
    <dbReference type="NCBI Taxonomy" id="2819348"/>
    <lineage>
        <taxon>Bacteria</taxon>
        <taxon>Pseudomonadati</taxon>
        <taxon>Pseudomonadota</taxon>
        <taxon>Alphaproteobacteria</taxon>
        <taxon>Hyphomicrobiales</taxon>
        <taxon>Nitrobacteraceae</taxon>
        <taxon>Bradyrhizobium</taxon>
        <taxon>Bradyrhizobium barranii</taxon>
    </lineage>
</organism>
<dbReference type="Pfam" id="PF00580">
    <property type="entry name" value="UvrD-helicase"/>
    <property type="match status" value="1"/>
</dbReference>
<dbReference type="InterPro" id="IPR014016">
    <property type="entry name" value="UvrD-like_ATP-bd"/>
</dbReference>
<protein>
    <recommendedName>
        <fullName evidence="12">DNA 3'-5' helicase</fullName>
        <ecNumber evidence="12">5.6.2.4</ecNumber>
    </recommendedName>
</protein>
<evidence type="ECO:0000256" key="9">
    <source>
        <dbReference type="ARBA" id="ARBA00023204"/>
    </source>
</evidence>
<evidence type="ECO:0000313" key="14">
    <source>
        <dbReference type="EMBL" id="UPT92375.1"/>
    </source>
</evidence>
<accession>A0A8T5VS88</accession>
<dbReference type="GO" id="GO:0009338">
    <property type="term" value="C:exodeoxyribonuclease V complex"/>
    <property type="evidence" value="ECO:0007669"/>
    <property type="project" value="TreeGrafter"/>
</dbReference>
<dbReference type="Gene3D" id="3.40.50.300">
    <property type="entry name" value="P-loop containing nucleotide triphosphate hydrolases"/>
    <property type="match status" value="4"/>
</dbReference>
<dbReference type="RefSeq" id="WP_166107222.1">
    <property type="nucleotide sequence ID" value="NZ_CP096257.1"/>
</dbReference>
<dbReference type="GO" id="GO:0004527">
    <property type="term" value="F:exonuclease activity"/>
    <property type="evidence" value="ECO:0007669"/>
    <property type="project" value="UniProtKB-KW"/>
</dbReference>
<evidence type="ECO:0000256" key="1">
    <source>
        <dbReference type="ARBA" id="ARBA00022722"/>
    </source>
</evidence>
<dbReference type="EC" id="5.6.2.4" evidence="12"/>
<evidence type="ECO:0000256" key="13">
    <source>
        <dbReference type="ARBA" id="ARBA00048988"/>
    </source>
</evidence>
<keyword evidence="9" id="KW-0234">DNA repair</keyword>
<dbReference type="EMBL" id="CP096257">
    <property type="protein sequence ID" value="UPT92375.1"/>
    <property type="molecule type" value="Genomic_DNA"/>
</dbReference>
<dbReference type="Pfam" id="PF13361">
    <property type="entry name" value="UvrD_C"/>
    <property type="match status" value="1"/>
</dbReference>
<evidence type="ECO:0000256" key="12">
    <source>
        <dbReference type="ARBA" id="ARBA00034808"/>
    </source>
</evidence>
<proteinExistence type="predicted"/>
<evidence type="ECO:0000256" key="7">
    <source>
        <dbReference type="ARBA" id="ARBA00022840"/>
    </source>
</evidence>
<evidence type="ECO:0000256" key="6">
    <source>
        <dbReference type="ARBA" id="ARBA00022839"/>
    </source>
</evidence>
<sequence length="1067" mass="115302">MTDMGPISVVSAGAGTGKTWRLSTEYVNVAQNGASPARIIATTFTIKAAAELVERVRARLIQEGYAEAAQSALAGLVGTVNSVCGRLVSDFAIDGGLSPVAEVIPPEMANSLFGLATEEAIQQFSPKIDPIAERLRQDDWRKTVLDIVNLARGSGLVPTQFADFALKSWQGIEPLLAPVAANETAADLDRALVEAIRSCISQIDAGGDVTKTTKDALTTLRRIASQMSNGRPLAWDAWARISKLKAAKASEPFLQTVRAIAAHHPTHPRLHADLREFIDLVFSCAADALDHFSEFKRARGLLDFTDQEALALELLRQPEVRARMRERFDLLMVDEFQDTSPIQLAVFLEMAKAVKRSLWVGDQKQAIFGFRQTDPALVNAVIEKIRPATGGAEESLDTSRRSRPSLVRFANAVFGAAFPPKGVPADKVVIPNFHRPEPPGFGAALHHWKLDGKNWPSALQALGGRIQSMLASPAATPVINRADGTSRPLKPSDIAILCRQNERCKAVADVLGALGIPAAMPRNGLLDTAEAVLAVAALRYLVDPADSLAVAELAHFNEGNGNWLAVWLTKGAGVVKSQCEAIVALDEKRDNLAHLTPAEALETAIAAARIDQLVHRWDRPGERLANLDALRKVALLYEDACRATRGAATAAGLVAYLSKGLENGGERPAFEGDDAVRVLTYHRAKGLEWPVVILLDLQDGAKRSPFGVYSESPAGGLDPWNPLAGRWIRFWPWPYGDQEKDVHLDATASASPQAQARTEAELAELVRLLYVGMTRARDYLVFATRPSASSSWIDILTRADGTPVLTLPATDGETQVNVDGETFTMVVRSAGLTPAAAVQDEAPAVAWFAPLPLSGEPPKFPPARLSPSAASQDNNDHRAPIADTPIEIGRRLPISGNHDMRLLGEAVHGFLAADRINRPLAEREAMAKEALDRWGVGGALLPASLIEASKRLDRFITDRWPEARRHHELPVFSRIGDQRASGRIDLLLETAEGFVIIDHKSFPGAPDTWVEKAKEFSPQLALYSQMIAQATGSPVLYSFIHMPIVGAVIGIGSNLSPLIQASPTSIF</sequence>
<keyword evidence="8" id="KW-0238">DNA-binding</keyword>
<dbReference type="InterPro" id="IPR014017">
    <property type="entry name" value="DNA_helicase_UvrD-like_C"/>
</dbReference>
<evidence type="ECO:0000256" key="4">
    <source>
        <dbReference type="ARBA" id="ARBA00022801"/>
    </source>
</evidence>
<keyword evidence="14" id="KW-0614">Plasmid</keyword>
<reference evidence="14" key="1">
    <citation type="journal article" date="2017" name="Syst. Appl. Microbiol.">
        <title>Soybeans inoculated with root zone soils of Canadian native legumes harbour diverse and novel Bradyrhizobium spp. that possess agricultural potential.</title>
        <authorList>
            <person name="Bromfield E.S.P."/>
            <person name="Cloutier S."/>
            <person name="Tambong J.T."/>
            <person name="Tran Thi T.V."/>
        </authorList>
    </citation>
    <scope>NUCLEOTIDE SEQUENCE</scope>
    <source>
        <strain evidence="14">1S5</strain>
    </source>
</reference>
<dbReference type="Proteomes" id="UP000551709">
    <property type="component" value="Plasmid pBb1S5b"/>
</dbReference>
<keyword evidence="5" id="KW-0347">Helicase</keyword>
<keyword evidence="7" id="KW-0067">ATP-binding</keyword>
<dbReference type="AlphaFoldDB" id="A0A8T5VS88"/>